<dbReference type="PANTHER" id="PTHR11106:SF27">
    <property type="entry name" value="MACRO DOMAIN-CONTAINING PROTEIN"/>
    <property type="match status" value="1"/>
</dbReference>
<dbReference type="InterPro" id="IPR002589">
    <property type="entry name" value="Macro_dom"/>
</dbReference>
<dbReference type="AlphaFoldDB" id="A0A0A9YV72"/>
<dbReference type="SUPFAM" id="SSF52949">
    <property type="entry name" value="Macro domain-like"/>
    <property type="match status" value="1"/>
</dbReference>
<organism evidence="3">
    <name type="scientific">Lygus hesperus</name>
    <name type="common">Western plant bug</name>
    <dbReference type="NCBI Taxonomy" id="30085"/>
    <lineage>
        <taxon>Eukaryota</taxon>
        <taxon>Metazoa</taxon>
        <taxon>Ecdysozoa</taxon>
        <taxon>Arthropoda</taxon>
        <taxon>Hexapoda</taxon>
        <taxon>Insecta</taxon>
        <taxon>Pterygota</taxon>
        <taxon>Neoptera</taxon>
        <taxon>Paraneoptera</taxon>
        <taxon>Hemiptera</taxon>
        <taxon>Heteroptera</taxon>
        <taxon>Panheteroptera</taxon>
        <taxon>Cimicomorpha</taxon>
        <taxon>Miridae</taxon>
        <taxon>Mirini</taxon>
        <taxon>Lygus</taxon>
    </lineage>
</organism>
<sequence>MILKRGGFFTVVLNNDLVPSLLWHFLFFFPSTQVHSYEVHHRLHDVGSYLAMPLSDKRKQHTSGNAIALADVPTWKSYYTQDQSRLRSLLVELESRKGDLKIDYDAIDELSSKVSIFKGDITKLEVDAIVNAANNSLLGGGGVDGAIHRAAGPELLGECRMLDGCKTGQAKMTGGYNLPSKNVIHTVGPRGEKPDLLQSCYEKSLEIALKENLRSVAFPCISTGIYGYPQEAAALIALKTVRTILEKNSDKFDRVIFCTFLPEDVTIYESYLQLFFPIS</sequence>
<dbReference type="GO" id="GO:0140293">
    <property type="term" value="F:ADP-ribosylglutamate hydrolase activity"/>
    <property type="evidence" value="ECO:0007669"/>
    <property type="project" value="TreeGrafter"/>
</dbReference>
<dbReference type="CDD" id="cd02908">
    <property type="entry name" value="Macro_OAADPr_deacetylase"/>
    <property type="match status" value="1"/>
</dbReference>
<dbReference type="SMART" id="SM00506">
    <property type="entry name" value="A1pp"/>
    <property type="match status" value="1"/>
</dbReference>
<evidence type="ECO:0000313" key="2">
    <source>
        <dbReference type="EMBL" id="JAF98715.1"/>
    </source>
</evidence>
<gene>
    <name evidence="3" type="primary">macrod2_3</name>
    <name evidence="2" type="synonym">macrod2_2</name>
    <name evidence="3" type="ORF">CM83_35074</name>
    <name evidence="2" type="ORF">CM83_35075</name>
</gene>
<proteinExistence type="predicted"/>
<dbReference type="EMBL" id="GBHO01007530">
    <property type="protein sequence ID" value="JAG36074.1"/>
    <property type="molecule type" value="Transcribed_RNA"/>
</dbReference>
<dbReference type="Gene3D" id="3.40.220.10">
    <property type="entry name" value="Leucine Aminopeptidase, subunit E, domain 1"/>
    <property type="match status" value="1"/>
</dbReference>
<reference evidence="3" key="2">
    <citation type="submission" date="2014-07" db="EMBL/GenBank/DDBJ databases">
        <authorList>
            <person name="Hull J."/>
        </authorList>
    </citation>
    <scope>NUCLEOTIDE SEQUENCE</scope>
</reference>
<feature type="domain" description="Macro" evidence="1">
    <location>
        <begin position="101"/>
        <end position="276"/>
    </location>
</feature>
<accession>A0A0A9YV72</accession>
<name>A0A0A9YV72_LYGHE</name>
<reference evidence="3" key="1">
    <citation type="journal article" date="2014" name="PLoS ONE">
        <title>Transcriptome-Based Identification of ABC Transporters in the Western Tarnished Plant Bug Lygus hesperus.</title>
        <authorList>
            <person name="Hull J.J."/>
            <person name="Chaney K."/>
            <person name="Geib S.M."/>
            <person name="Fabrick J.A."/>
            <person name="Brent C.S."/>
            <person name="Walsh D."/>
            <person name="Lavine L.C."/>
        </authorList>
    </citation>
    <scope>NUCLEOTIDE SEQUENCE</scope>
</reference>
<dbReference type="GO" id="GO:0006974">
    <property type="term" value="P:DNA damage response"/>
    <property type="evidence" value="ECO:0007669"/>
    <property type="project" value="TreeGrafter"/>
</dbReference>
<protein>
    <submittedName>
        <fullName evidence="3">MACRO domain-containing protein 2</fullName>
    </submittedName>
</protein>
<dbReference type="PANTHER" id="PTHR11106">
    <property type="entry name" value="GANGLIOSIDE INDUCED DIFFERENTIATION ASSOCIATED PROTEIN 2-RELATED"/>
    <property type="match status" value="1"/>
</dbReference>
<dbReference type="InterPro" id="IPR043472">
    <property type="entry name" value="Macro_dom-like"/>
</dbReference>
<dbReference type="GO" id="GO:0005654">
    <property type="term" value="C:nucleoplasm"/>
    <property type="evidence" value="ECO:0007669"/>
    <property type="project" value="TreeGrafter"/>
</dbReference>
<dbReference type="GO" id="GO:0042278">
    <property type="term" value="P:purine nucleoside metabolic process"/>
    <property type="evidence" value="ECO:0007669"/>
    <property type="project" value="TreeGrafter"/>
</dbReference>
<dbReference type="NCBIfam" id="NF001664">
    <property type="entry name" value="PRK00431.1-6"/>
    <property type="match status" value="1"/>
</dbReference>
<dbReference type="PROSITE" id="PS51154">
    <property type="entry name" value="MACRO"/>
    <property type="match status" value="1"/>
</dbReference>
<evidence type="ECO:0000313" key="3">
    <source>
        <dbReference type="EMBL" id="JAG36074.1"/>
    </source>
</evidence>
<dbReference type="EMBL" id="GBHO01044888">
    <property type="protein sequence ID" value="JAF98715.1"/>
    <property type="molecule type" value="Transcribed_RNA"/>
</dbReference>
<evidence type="ECO:0000259" key="1">
    <source>
        <dbReference type="PROSITE" id="PS51154"/>
    </source>
</evidence>
<dbReference type="Pfam" id="PF01661">
    <property type="entry name" value="Macro"/>
    <property type="match status" value="1"/>
</dbReference>
<dbReference type="GO" id="GO:0140291">
    <property type="term" value="P:peptidyl-glutamate ADP-deribosylation"/>
    <property type="evidence" value="ECO:0007669"/>
    <property type="project" value="TreeGrafter"/>
</dbReference>